<reference evidence="1 4" key="2">
    <citation type="submission" date="2019-06" db="EMBL/GenBank/DDBJ databases">
        <title>Whole genome shotgun sequence of Brevibacillus agri NBRC 15538.</title>
        <authorList>
            <person name="Hosoyama A."/>
            <person name="Uohara A."/>
            <person name="Ohji S."/>
            <person name="Ichikawa N."/>
        </authorList>
    </citation>
    <scope>NUCLEOTIDE SEQUENCE [LARGE SCALE GENOMIC DNA]</scope>
    <source>
        <strain evidence="1 4">NBRC 15538</strain>
    </source>
</reference>
<evidence type="ECO:0000313" key="2">
    <source>
        <dbReference type="EMBL" id="RNB54497.1"/>
    </source>
</evidence>
<name>A0A3M8AV52_9BACL</name>
<gene>
    <name evidence="1" type="ORF">BAG01nite_40150</name>
    <name evidence="2" type="ORF">EB820_13850</name>
</gene>
<evidence type="ECO:0000313" key="4">
    <source>
        <dbReference type="Proteomes" id="UP000317180"/>
    </source>
</evidence>
<evidence type="ECO:0000313" key="3">
    <source>
        <dbReference type="Proteomes" id="UP000276178"/>
    </source>
</evidence>
<dbReference type="OrthoDB" id="9796032at2"/>
<comment type="caution">
    <text evidence="2">The sequence shown here is derived from an EMBL/GenBank/DDBJ whole genome shotgun (WGS) entry which is preliminary data.</text>
</comment>
<dbReference type="Proteomes" id="UP000317180">
    <property type="component" value="Unassembled WGS sequence"/>
</dbReference>
<protein>
    <submittedName>
        <fullName evidence="2">Uncharacterized protein</fullName>
    </submittedName>
</protein>
<accession>A0A3M8AV52</accession>
<dbReference type="EMBL" id="RHHN01000039">
    <property type="protein sequence ID" value="RNB54497.1"/>
    <property type="molecule type" value="Genomic_DNA"/>
</dbReference>
<organism evidence="2 3">
    <name type="scientific">Brevibacillus agri</name>
    <dbReference type="NCBI Taxonomy" id="51101"/>
    <lineage>
        <taxon>Bacteria</taxon>
        <taxon>Bacillati</taxon>
        <taxon>Bacillota</taxon>
        <taxon>Bacilli</taxon>
        <taxon>Bacillales</taxon>
        <taxon>Paenibacillaceae</taxon>
        <taxon>Brevibacillus</taxon>
    </lineage>
</organism>
<proteinExistence type="predicted"/>
<dbReference type="AlphaFoldDB" id="A0A3M8AV52"/>
<reference evidence="2 3" key="1">
    <citation type="submission" date="2018-10" db="EMBL/GenBank/DDBJ databases">
        <title>Phylogenomics of Brevibacillus.</title>
        <authorList>
            <person name="Dunlap C."/>
        </authorList>
    </citation>
    <scope>NUCLEOTIDE SEQUENCE [LARGE SCALE GENOMIC DNA]</scope>
    <source>
        <strain evidence="2 3">NRRL NRS 1219</strain>
    </source>
</reference>
<dbReference type="EMBL" id="BJOD01000053">
    <property type="protein sequence ID" value="GED27913.1"/>
    <property type="molecule type" value="Genomic_DNA"/>
</dbReference>
<sequence length="104" mass="11888">MVTAQEQTEKLWLVAKRMEPHLARRQAKMDKLLNMLLVHELVSHGGETGQNAAPLKGAIQTRAGRSDLLTHEEQEQLWKELCSKESYEAKVAQAIIHMSDQIKW</sequence>
<dbReference type="GeneID" id="82810266"/>
<keyword evidence="4" id="KW-1185">Reference proteome</keyword>
<dbReference type="Proteomes" id="UP000276178">
    <property type="component" value="Unassembled WGS sequence"/>
</dbReference>
<dbReference type="RefSeq" id="WP_007783876.1">
    <property type="nucleotide sequence ID" value="NZ_BJOD01000053.1"/>
</dbReference>
<evidence type="ECO:0000313" key="1">
    <source>
        <dbReference type="EMBL" id="GED27913.1"/>
    </source>
</evidence>